<sequence length="45" mass="5045">MKTYSTKTRTLVLHGLSKIGNLILKAIATFASDSRSKPAYYNKKK</sequence>
<dbReference type="AlphaFoldDB" id="A0A378IKG2"/>
<proteinExistence type="predicted"/>
<organism evidence="1 2">
    <name type="scientific">Legionella birminghamensis</name>
    <dbReference type="NCBI Taxonomy" id="28083"/>
    <lineage>
        <taxon>Bacteria</taxon>
        <taxon>Pseudomonadati</taxon>
        <taxon>Pseudomonadota</taxon>
        <taxon>Gammaproteobacteria</taxon>
        <taxon>Legionellales</taxon>
        <taxon>Legionellaceae</taxon>
        <taxon>Legionella</taxon>
    </lineage>
</organism>
<name>A0A378IKG2_9GAMM</name>
<evidence type="ECO:0000313" key="2">
    <source>
        <dbReference type="Proteomes" id="UP000255066"/>
    </source>
</evidence>
<dbReference type="EMBL" id="UGNW01000001">
    <property type="protein sequence ID" value="STX32624.1"/>
    <property type="molecule type" value="Genomic_DNA"/>
</dbReference>
<dbReference type="Proteomes" id="UP000255066">
    <property type="component" value="Unassembled WGS sequence"/>
</dbReference>
<evidence type="ECO:0000313" key="1">
    <source>
        <dbReference type="EMBL" id="STX32624.1"/>
    </source>
</evidence>
<reference evidence="1 2" key="1">
    <citation type="submission" date="2018-06" db="EMBL/GenBank/DDBJ databases">
        <authorList>
            <consortium name="Pathogen Informatics"/>
            <person name="Doyle S."/>
        </authorList>
    </citation>
    <scope>NUCLEOTIDE SEQUENCE [LARGE SCALE GENOMIC DNA]</scope>
    <source>
        <strain evidence="1 2">NCTC12437</strain>
    </source>
</reference>
<protein>
    <submittedName>
        <fullName evidence="1">Uncharacterized protein</fullName>
    </submittedName>
</protein>
<gene>
    <name evidence="1" type="ORF">NCTC12437_02418</name>
</gene>
<accession>A0A378IKG2</accession>